<name>A0A6C0C3P5_9ZZZZ</name>
<protein>
    <recommendedName>
        <fullName evidence="2">RING-type domain-containing protein</fullName>
    </recommendedName>
</protein>
<proteinExistence type="predicted"/>
<reference evidence="1" key="1">
    <citation type="journal article" date="2020" name="Nature">
        <title>Giant virus diversity and host interactions through global metagenomics.</title>
        <authorList>
            <person name="Schulz F."/>
            <person name="Roux S."/>
            <person name="Paez-Espino D."/>
            <person name="Jungbluth S."/>
            <person name="Walsh D.A."/>
            <person name="Denef V.J."/>
            <person name="McMahon K.D."/>
            <person name="Konstantinidis K.T."/>
            <person name="Eloe-Fadrosh E.A."/>
            <person name="Kyrpides N.C."/>
            <person name="Woyke T."/>
        </authorList>
    </citation>
    <scope>NUCLEOTIDE SEQUENCE</scope>
    <source>
        <strain evidence="1">GVMAG-M-3300020185-33</strain>
    </source>
</reference>
<dbReference type="InterPro" id="IPR013083">
    <property type="entry name" value="Znf_RING/FYVE/PHD"/>
</dbReference>
<dbReference type="AlphaFoldDB" id="A0A6C0C3P5"/>
<sequence length="270" mass="31231">MNEHENNELLLQYMRIVVSQQEGILEALTGMRRQNDNLSAILAQELIRRHNTAIPNRIRTNRPRTRTFFSNPISPINRDRIQSRISTHRRSNNIPGTTDRYTNTLTQDILNATMNDSPVRVRPSITQLRRATRTIMFRDISNTTQTICPIDRELLEPDDIVLQIIHCGHFFRDSNLRRHFRGNTRCPLCRFDIREYLISPEEALYNNNGHGIPEIPTDGLASSIFDNTGNPFETRYTINPSQHTSREIQTILGEAISDILNRDSSNNILE</sequence>
<evidence type="ECO:0008006" key="2">
    <source>
        <dbReference type="Google" id="ProtNLM"/>
    </source>
</evidence>
<dbReference type="Gene3D" id="3.30.40.10">
    <property type="entry name" value="Zinc/RING finger domain, C3HC4 (zinc finger)"/>
    <property type="match status" value="1"/>
</dbReference>
<dbReference type="SUPFAM" id="SSF57850">
    <property type="entry name" value="RING/U-box"/>
    <property type="match status" value="1"/>
</dbReference>
<organism evidence="1">
    <name type="scientific">viral metagenome</name>
    <dbReference type="NCBI Taxonomy" id="1070528"/>
    <lineage>
        <taxon>unclassified sequences</taxon>
        <taxon>metagenomes</taxon>
        <taxon>organismal metagenomes</taxon>
    </lineage>
</organism>
<dbReference type="EMBL" id="MN739334">
    <property type="protein sequence ID" value="QHS98996.1"/>
    <property type="molecule type" value="Genomic_DNA"/>
</dbReference>
<accession>A0A6C0C3P5</accession>
<evidence type="ECO:0000313" key="1">
    <source>
        <dbReference type="EMBL" id="QHS98996.1"/>
    </source>
</evidence>